<feature type="chain" id="PRO_5045800459" evidence="4">
    <location>
        <begin position="21"/>
        <end position="344"/>
    </location>
</feature>
<dbReference type="PROSITE" id="PS51257">
    <property type="entry name" value="PROKAR_LIPOPROTEIN"/>
    <property type="match status" value="1"/>
</dbReference>
<evidence type="ECO:0000256" key="3">
    <source>
        <dbReference type="ARBA" id="ARBA00022729"/>
    </source>
</evidence>
<dbReference type="RefSeq" id="WP_089608547.1">
    <property type="nucleotide sequence ID" value="NZ_CP022121.1"/>
</dbReference>
<dbReference type="NCBIfam" id="TIGR00787">
    <property type="entry name" value="dctP"/>
    <property type="match status" value="1"/>
</dbReference>
<evidence type="ECO:0000313" key="6">
    <source>
        <dbReference type="Proteomes" id="UP001524944"/>
    </source>
</evidence>
<dbReference type="EMBL" id="JANPWE010000002">
    <property type="protein sequence ID" value="MCR6544919.1"/>
    <property type="molecule type" value="Genomic_DNA"/>
</dbReference>
<dbReference type="Gene3D" id="3.40.190.170">
    <property type="entry name" value="Bacterial extracellular solute-binding protein, family 7"/>
    <property type="match status" value="1"/>
</dbReference>
<keyword evidence="3 4" id="KW-0732">Signal</keyword>
<dbReference type="PANTHER" id="PTHR33376">
    <property type="match status" value="1"/>
</dbReference>
<sequence>MRRKFAIPSLLLALILVVFALTGCGGSGEEGTGDNGGKITIRLGHPMAPGNNVTVGYEKFKELVEANSEGRVEVQIYGNNTLGSDRVTMESTQKGTLEMASSSTPNMASFSKEFLVFDFPYITDPINQEKLYAALDEGALGKYLDEASAKIGLKPIMYSEYGYRNFASATKSITNAASLKGLKVRTTDSPVEIAVAESLGMVPTPVAWGETYTALQQGTVDGEGNTFGLLWDAKHGEVLKYAIDSRHNYSMHMLMMNKKYYDALPEDIQKIIMEAGKEALAYQRGISNDLETAAEQKFVDQGIEVYKLTDAEREEFKNITKPVWDKFKDQVSQELVDLVVATQQ</sequence>
<dbReference type="Proteomes" id="UP001524944">
    <property type="component" value="Unassembled WGS sequence"/>
</dbReference>
<feature type="signal peptide" evidence="4">
    <location>
        <begin position="1"/>
        <end position="20"/>
    </location>
</feature>
<dbReference type="Pfam" id="PF03480">
    <property type="entry name" value="DctP"/>
    <property type="match status" value="1"/>
</dbReference>
<protein>
    <submittedName>
        <fullName evidence="5">TRAP transporter substrate-binding protein</fullName>
    </submittedName>
</protein>
<dbReference type="InterPro" id="IPR038404">
    <property type="entry name" value="TRAP_DctP_sf"/>
</dbReference>
<keyword evidence="2" id="KW-0813">Transport</keyword>
<keyword evidence="6" id="KW-1185">Reference proteome</keyword>
<name>A0ABT1Y245_9FIRM</name>
<dbReference type="NCBIfam" id="NF037995">
    <property type="entry name" value="TRAP_S1"/>
    <property type="match status" value="1"/>
</dbReference>
<reference evidence="5 6" key="1">
    <citation type="submission" date="2022-08" db="EMBL/GenBank/DDBJ databases">
        <title>Proteogenomics of the novel Dehalobacterium formicoaceticum strain EZ94 highlights a key role of methyltransferases during anaerobic dichloromethane degradation.</title>
        <authorList>
            <person name="Wasmund K."/>
        </authorList>
    </citation>
    <scope>NUCLEOTIDE SEQUENCE [LARGE SCALE GENOMIC DNA]</scope>
    <source>
        <strain evidence="5 6">EZ94</strain>
    </source>
</reference>
<dbReference type="InterPro" id="IPR018389">
    <property type="entry name" value="DctP_fam"/>
</dbReference>
<comment type="caution">
    <text evidence="5">The sequence shown here is derived from an EMBL/GenBank/DDBJ whole genome shotgun (WGS) entry which is preliminary data.</text>
</comment>
<proteinExistence type="inferred from homology"/>
<dbReference type="CDD" id="cd13603">
    <property type="entry name" value="PBP2_TRAP_Siap_TeaA_like"/>
    <property type="match status" value="1"/>
</dbReference>
<dbReference type="PANTHER" id="PTHR33376:SF7">
    <property type="entry name" value="C4-DICARBOXYLATE-BINDING PROTEIN DCTB"/>
    <property type="match status" value="1"/>
</dbReference>
<dbReference type="InterPro" id="IPR004682">
    <property type="entry name" value="TRAP_DctP"/>
</dbReference>
<evidence type="ECO:0000256" key="1">
    <source>
        <dbReference type="ARBA" id="ARBA00009023"/>
    </source>
</evidence>
<evidence type="ECO:0000313" key="5">
    <source>
        <dbReference type="EMBL" id="MCR6544919.1"/>
    </source>
</evidence>
<accession>A0ABT1Y245</accession>
<evidence type="ECO:0000256" key="2">
    <source>
        <dbReference type="ARBA" id="ARBA00022448"/>
    </source>
</evidence>
<gene>
    <name evidence="5" type="ORF">NVS47_05195</name>
</gene>
<comment type="similarity">
    <text evidence="1">Belongs to the bacterial solute-binding protein 7 family.</text>
</comment>
<dbReference type="PIRSF" id="PIRSF006470">
    <property type="entry name" value="DctB"/>
    <property type="match status" value="1"/>
</dbReference>
<evidence type="ECO:0000256" key="4">
    <source>
        <dbReference type="SAM" id="SignalP"/>
    </source>
</evidence>
<organism evidence="5 6">
    <name type="scientific">Dehalobacterium formicoaceticum</name>
    <dbReference type="NCBI Taxonomy" id="51515"/>
    <lineage>
        <taxon>Bacteria</taxon>
        <taxon>Bacillati</taxon>
        <taxon>Bacillota</taxon>
        <taxon>Clostridia</taxon>
        <taxon>Eubacteriales</taxon>
        <taxon>Peptococcaceae</taxon>
        <taxon>Dehalobacterium</taxon>
    </lineage>
</organism>